<dbReference type="GO" id="GO:0003677">
    <property type="term" value="F:DNA binding"/>
    <property type="evidence" value="ECO:0007669"/>
    <property type="project" value="UniProtKB-KW"/>
</dbReference>
<proteinExistence type="predicted"/>
<dbReference type="OrthoDB" id="9028214at2"/>
<dbReference type="InterPro" id="IPR036390">
    <property type="entry name" value="WH_DNA-bd_sf"/>
</dbReference>
<dbReference type="InterPro" id="IPR000524">
    <property type="entry name" value="Tscrpt_reg_HTH_GntR"/>
</dbReference>
<dbReference type="SUPFAM" id="SSF48008">
    <property type="entry name" value="GntR ligand-binding domain-like"/>
    <property type="match status" value="1"/>
</dbReference>
<dbReference type="InterPro" id="IPR036388">
    <property type="entry name" value="WH-like_DNA-bd_sf"/>
</dbReference>
<evidence type="ECO:0000256" key="1">
    <source>
        <dbReference type="ARBA" id="ARBA00023015"/>
    </source>
</evidence>
<dbReference type="PANTHER" id="PTHR43537">
    <property type="entry name" value="TRANSCRIPTIONAL REGULATOR, GNTR FAMILY"/>
    <property type="match status" value="1"/>
</dbReference>
<keyword evidence="2" id="KW-0238">DNA-binding</keyword>
<protein>
    <recommendedName>
        <fullName evidence="4">HTH gntR-type domain-containing protein</fullName>
    </recommendedName>
</protein>
<dbReference type="CDD" id="cd07377">
    <property type="entry name" value="WHTH_GntR"/>
    <property type="match status" value="1"/>
</dbReference>
<dbReference type="EMBL" id="MZXW01000022">
    <property type="protein sequence ID" value="RXT44872.1"/>
    <property type="molecule type" value="Genomic_DNA"/>
</dbReference>
<dbReference type="RefSeq" id="WP_129272151.1">
    <property type="nucleotide sequence ID" value="NZ_MZXW01000022.1"/>
</dbReference>
<dbReference type="Proteomes" id="UP000290819">
    <property type="component" value="Unassembled WGS sequence"/>
</dbReference>
<dbReference type="SMART" id="SM00895">
    <property type="entry name" value="FCD"/>
    <property type="match status" value="1"/>
</dbReference>
<reference evidence="5 6" key="1">
    <citation type="submission" date="2017-03" db="EMBL/GenBank/DDBJ databases">
        <authorList>
            <person name="Safronova V.I."/>
            <person name="Sazanova A.L."/>
            <person name="Chirak E.R."/>
        </authorList>
    </citation>
    <scope>NUCLEOTIDE SEQUENCE [LARGE SCALE GENOMIC DNA]</scope>
    <source>
        <strain evidence="5 6">Opo-243</strain>
    </source>
</reference>
<dbReference type="Pfam" id="PF00392">
    <property type="entry name" value="GntR"/>
    <property type="match status" value="1"/>
</dbReference>
<feature type="domain" description="HTH gntR-type" evidence="4">
    <location>
        <begin position="13"/>
        <end position="80"/>
    </location>
</feature>
<dbReference type="PROSITE" id="PS50949">
    <property type="entry name" value="HTH_GNTR"/>
    <property type="match status" value="1"/>
</dbReference>
<dbReference type="InterPro" id="IPR008920">
    <property type="entry name" value="TF_FadR/GntR_C"/>
</dbReference>
<evidence type="ECO:0000256" key="3">
    <source>
        <dbReference type="ARBA" id="ARBA00023163"/>
    </source>
</evidence>
<evidence type="ECO:0000259" key="4">
    <source>
        <dbReference type="PROSITE" id="PS50949"/>
    </source>
</evidence>
<evidence type="ECO:0000313" key="5">
    <source>
        <dbReference type="EMBL" id="RXT44872.1"/>
    </source>
</evidence>
<organism evidence="5 6">
    <name type="scientific">Bradyrhizobium betae</name>
    <dbReference type="NCBI Taxonomy" id="244734"/>
    <lineage>
        <taxon>Bacteria</taxon>
        <taxon>Pseudomonadati</taxon>
        <taxon>Pseudomonadota</taxon>
        <taxon>Alphaproteobacteria</taxon>
        <taxon>Hyphomicrobiales</taxon>
        <taxon>Nitrobacteraceae</taxon>
        <taxon>Bradyrhizobium</taxon>
    </lineage>
</organism>
<dbReference type="Gene3D" id="1.10.10.10">
    <property type="entry name" value="Winged helix-like DNA-binding domain superfamily/Winged helix DNA-binding domain"/>
    <property type="match status" value="1"/>
</dbReference>
<dbReference type="AlphaFoldDB" id="A0A4Q1V1C6"/>
<dbReference type="SMART" id="SM00345">
    <property type="entry name" value="HTH_GNTR"/>
    <property type="match status" value="1"/>
</dbReference>
<dbReference type="SUPFAM" id="SSF46785">
    <property type="entry name" value="Winged helix' DNA-binding domain"/>
    <property type="match status" value="1"/>
</dbReference>
<sequence>MMAKRPPPPPGKGQGVEFAYTALRREIVSLTLRPGTPLDEAALAARLGLSRTPVHEALVRLASESLVVLLPNRGASVASLNWDDLREMFEALDINQRLVTRWAALRRTDAQLAEIDAERIAFEQHEAAGRVEEMNESNWRFHALIATACGNKLIERNYLHLLTLALRIAYLAYNVEHFASKAAYQKHMNTILTEHIAMVAAIRDRDADKADALGRSHADLGRQRIQDVMTRGVSSELDIALDHPVAVLKE</sequence>
<keyword evidence="1" id="KW-0805">Transcription regulation</keyword>
<keyword evidence="3" id="KW-0804">Transcription</keyword>
<keyword evidence="6" id="KW-1185">Reference proteome</keyword>
<dbReference type="InterPro" id="IPR011711">
    <property type="entry name" value="GntR_C"/>
</dbReference>
<dbReference type="Gene3D" id="1.20.120.530">
    <property type="entry name" value="GntR ligand-binding domain-like"/>
    <property type="match status" value="1"/>
</dbReference>
<dbReference type="PANTHER" id="PTHR43537:SF5">
    <property type="entry name" value="UXU OPERON TRANSCRIPTIONAL REGULATOR"/>
    <property type="match status" value="1"/>
</dbReference>
<evidence type="ECO:0000256" key="2">
    <source>
        <dbReference type="ARBA" id="ARBA00023125"/>
    </source>
</evidence>
<gene>
    <name evidence="5" type="ORF">B5V03_20015</name>
</gene>
<name>A0A4Q1V1C6_9BRAD</name>
<accession>A0A4Q1V1C6</accession>
<comment type="caution">
    <text evidence="5">The sequence shown here is derived from an EMBL/GenBank/DDBJ whole genome shotgun (WGS) entry which is preliminary data.</text>
</comment>
<evidence type="ECO:0000313" key="6">
    <source>
        <dbReference type="Proteomes" id="UP000290819"/>
    </source>
</evidence>
<dbReference type="GO" id="GO:0003700">
    <property type="term" value="F:DNA-binding transcription factor activity"/>
    <property type="evidence" value="ECO:0007669"/>
    <property type="project" value="InterPro"/>
</dbReference>
<dbReference type="Pfam" id="PF07729">
    <property type="entry name" value="FCD"/>
    <property type="match status" value="1"/>
</dbReference>